<feature type="compositionally biased region" description="Acidic residues" evidence="1">
    <location>
        <begin position="875"/>
        <end position="887"/>
    </location>
</feature>
<reference evidence="2" key="1">
    <citation type="journal article" date="2023" name="Mol. Phylogenet. Evol.">
        <title>Genome-scale phylogeny and comparative genomics of the fungal order Sordariales.</title>
        <authorList>
            <person name="Hensen N."/>
            <person name="Bonometti L."/>
            <person name="Westerberg I."/>
            <person name="Brannstrom I.O."/>
            <person name="Guillou S."/>
            <person name="Cros-Aarteil S."/>
            <person name="Calhoun S."/>
            <person name="Haridas S."/>
            <person name="Kuo A."/>
            <person name="Mondo S."/>
            <person name="Pangilinan J."/>
            <person name="Riley R."/>
            <person name="LaButti K."/>
            <person name="Andreopoulos B."/>
            <person name="Lipzen A."/>
            <person name="Chen C."/>
            <person name="Yan M."/>
            <person name="Daum C."/>
            <person name="Ng V."/>
            <person name="Clum A."/>
            <person name="Steindorff A."/>
            <person name="Ohm R.A."/>
            <person name="Martin F."/>
            <person name="Silar P."/>
            <person name="Natvig D.O."/>
            <person name="Lalanne C."/>
            <person name="Gautier V."/>
            <person name="Ament-Velasquez S.L."/>
            <person name="Kruys A."/>
            <person name="Hutchinson M.I."/>
            <person name="Powell A.J."/>
            <person name="Barry K."/>
            <person name="Miller A.N."/>
            <person name="Grigoriev I.V."/>
            <person name="Debuchy R."/>
            <person name="Gladieux P."/>
            <person name="Hiltunen Thoren M."/>
            <person name="Johannesson H."/>
        </authorList>
    </citation>
    <scope>NUCLEOTIDE SEQUENCE</scope>
    <source>
        <strain evidence="2">SMH4131-1</strain>
    </source>
</reference>
<feature type="region of interest" description="Disordered" evidence="1">
    <location>
        <begin position="475"/>
        <end position="506"/>
    </location>
</feature>
<accession>A0AAE0I782</accession>
<feature type="region of interest" description="Disordered" evidence="1">
    <location>
        <begin position="788"/>
        <end position="891"/>
    </location>
</feature>
<protein>
    <submittedName>
        <fullName evidence="2">Uncharacterized protein</fullName>
    </submittedName>
</protein>
<organism evidence="2 3">
    <name type="scientific">Cercophora scortea</name>
    <dbReference type="NCBI Taxonomy" id="314031"/>
    <lineage>
        <taxon>Eukaryota</taxon>
        <taxon>Fungi</taxon>
        <taxon>Dikarya</taxon>
        <taxon>Ascomycota</taxon>
        <taxon>Pezizomycotina</taxon>
        <taxon>Sordariomycetes</taxon>
        <taxon>Sordariomycetidae</taxon>
        <taxon>Sordariales</taxon>
        <taxon>Lasiosphaeriaceae</taxon>
        <taxon>Cercophora</taxon>
    </lineage>
</organism>
<dbReference type="Proteomes" id="UP001286456">
    <property type="component" value="Unassembled WGS sequence"/>
</dbReference>
<dbReference type="AlphaFoldDB" id="A0AAE0I782"/>
<feature type="region of interest" description="Disordered" evidence="1">
    <location>
        <begin position="544"/>
        <end position="598"/>
    </location>
</feature>
<feature type="region of interest" description="Disordered" evidence="1">
    <location>
        <begin position="634"/>
        <end position="684"/>
    </location>
</feature>
<sequence length="990" mass="114701">MAVQARAEGETLLNALVRELREGVSIALYYRELELIRKWEPVLDPAEYPPIRTLPHFDRDNPYPEPSNNTPEKRVGVESTPDPHDSEWDSEGDLKKELKAISDKSMIHQYWRMRKNGPAPSPSVDMSGSIIERTRALGYTQPFLTYYMREVAYARKRSLKTGLTIRETRHADQENMIKSRHWLQYIEEMGSRRLGKQDDELRPILFRGFPLVEEVVFIKHPNFWLADAERNRPEIPLNNSFWTALALLFYGRPWYWLRIKAMHCAVLEAVLAFGEPHPCYKAYSALNEEVTDVPAEGRSQANGKTRRIPLTLNWWEKLNMPDCWISEDMLTLTADIYKVYIVLYKYDCAPKSWRNPKCFDKIYDMRTYGAYNNRHVFICLTRERHYQPMIPNDYQSCEFRLPRVTLQSTRKYKLETAQTEGLGYDGVAHAWRNGKDLIPAVTGYGEYRVDGQKERLRDEEVGELFELDPPPKTLKRKYWGYPSSDPGSSKRSRFEVDATPPAGSVTEGVQALNRRLFPSSAGVTVIPETQRTPGNNMEHEIIMAGSSSPHSTPKLPRSGQGRPRSPTPADSAASEEGDENEDDGPLPLARPPNRKPFSDRDIVRLYNSANHGLLVRAEVAYYKDHLLPQIQAKEAAKKAANEQQANSSSHERHHATSQPKTPERESSRQSKQPDSLFVSPASRRSEKLREIEERLRRQVSEEWEREQHAAAERKRIQEENASEAHRLQQAQKTRIELWGPPSEDQETREQRRRWIVNQHARTMFRLREQLDRRDRGVLQRLAGQRYLRPEDLESDSDDEQDRRDSFERDPALSTGRTERTSQIGVDPHAPSSGPRGLLGRTAAGRDDVDIDPSFPSELPLGSHPSRSSGYWDRMEVEEEESDSEPEPPYDPAIHDYDVDWWTAYIQRRHTPRYPPPYIRAMWVIRDELAAPEIYEIIEEALPFEQDLVFPPELQEPLRPDDRDQALAVVDYLLRHGKAQLQWAREWYIEA</sequence>
<feature type="compositionally biased region" description="Basic and acidic residues" evidence="1">
    <location>
        <begin position="713"/>
        <end position="726"/>
    </location>
</feature>
<feature type="compositionally biased region" description="Basic and acidic residues" evidence="1">
    <location>
        <begin position="71"/>
        <end position="94"/>
    </location>
</feature>
<comment type="caution">
    <text evidence="2">The sequence shown here is derived from an EMBL/GenBank/DDBJ whole genome shotgun (WGS) entry which is preliminary data.</text>
</comment>
<proteinExistence type="predicted"/>
<keyword evidence="3" id="KW-1185">Reference proteome</keyword>
<feature type="region of interest" description="Disordered" evidence="1">
    <location>
        <begin position="713"/>
        <end position="750"/>
    </location>
</feature>
<feature type="region of interest" description="Disordered" evidence="1">
    <location>
        <begin position="53"/>
        <end position="94"/>
    </location>
</feature>
<dbReference type="EMBL" id="JAUEPO010000006">
    <property type="protein sequence ID" value="KAK3319574.1"/>
    <property type="molecule type" value="Genomic_DNA"/>
</dbReference>
<name>A0AAE0I782_9PEZI</name>
<gene>
    <name evidence="2" type="ORF">B0T19DRAFT_487895</name>
</gene>
<feature type="compositionally biased region" description="Acidic residues" evidence="1">
    <location>
        <begin position="573"/>
        <end position="584"/>
    </location>
</feature>
<reference evidence="2" key="2">
    <citation type="submission" date="2023-06" db="EMBL/GenBank/DDBJ databases">
        <authorList>
            <consortium name="Lawrence Berkeley National Laboratory"/>
            <person name="Haridas S."/>
            <person name="Hensen N."/>
            <person name="Bonometti L."/>
            <person name="Westerberg I."/>
            <person name="Brannstrom I.O."/>
            <person name="Guillou S."/>
            <person name="Cros-Aarteil S."/>
            <person name="Calhoun S."/>
            <person name="Kuo A."/>
            <person name="Mondo S."/>
            <person name="Pangilinan J."/>
            <person name="Riley R."/>
            <person name="Labutti K."/>
            <person name="Andreopoulos B."/>
            <person name="Lipzen A."/>
            <person name="Chen C."/>
            <person name="Yanf M."/>
            <person name="Daum C."/>
            <person name="Ng V."/>
            <person name="Clum A."/>
            <person name="Steindorff A."/>
            <person name="Ohm R."/>
            <person name="Martin F."/>
            <person name="Silar P."/>
            <person name="Natvig D."/>
            <person name="Lalanne C."/>
            <person name="Gautier V."/>
            <person name="Ament-Velasquez S.L."/>
            <person name="Kruys A."/>
            <person name="Hutchinson M.I."/>
            <person name="Powell A.J."/>
            <person name="Barry K."/>
            <person name="Miller A.N."/>
            <person name="Grigoriev I.V."/>
            <person name="Debuchy R."/>
            <person name="Gladieux P."/>
            <person name="Thoren M.H."/>
            <person name="Johannesson H."/>
        </authorList>
    </citation>
    <scope>NUCLEOTIDE SEQUENCE</scope>
    <source>
        <strain evidence="2">SMH4131-1</strain>
    </source>
</reference>
<feature type="compositionally biased region" description="Basic and acidic residues" evidence="1">
    <location>
        <begin position="800"/>
        <end position="810"/>
    </location>
</feature>
<evidence type="ECO:0000313" key="2">
    <source>
        <dbReference type="EMBL" id="KAK3319574.1"/>
    </source>
</evidence>
<evidence type="ECO:0000256" key="1">
    <source>
        <dbReference type="SAM" id="MobiDB-lite"/>
    </source>
</evidence>
<evidence type="ECO:0000313" key="3">
    <source>
        <dbReference type="Proteomes" id="UP001286456"/>
    </source>
</evidence>